<dbReference type="EMBL" id="JAWDGP010003066">
    <property type="protein sequence ID" value="KAK3777709.1"/>
    <property type="molecule type" value="Genomic_DNA"/>
</dbReference>
<reference evidence="1" key="1">
    <citation type="journal article" date="2023" name="G3 (Bethesda)">
        <title>A reference genome for the long-term kleptoplast-retaining sea slug Elysia crispata morphotype clarki.</title>
        <authorList>
            <person name="Eastman K.E."/>
            <person name="Pendleton A.L."/>
            <person name="Shaikh M.A."/>
            <person name="Suttiyut T."/>
            <person name="Ogas R."/>
            <person name="Tomko P."/>
            <person name="Gavelis G."/>
            <person name="Widhalm J.R."/>
            <person name="Wisecaver J.H."/>
        </authorList>
    </citation>
    <scope>NUCLEOTIDE SEQUENCE</scope>
    <source>
        <strain evidence="1">ECLA1</strain>
    </source>
</reference>
<gene>
    <name evidence="1" type="ORF">RRG08_021819</name>
</gene>
<name>A0AAE0ZY44_9GAST</name>
<dbReference type="AlphaFoldDB" id="A0AAE0ZY44"/>
<evidence type="ECO:0000313" key="2">
    <source>
        <dbReference type="Proteomes" id="UP001283361"/>
    </source>
</evidence>
<comment type="caution">
    <text evidence="1">The sequence shown here is derived from an EMBL/GenBank/DDBJ whole genome shotgun (WGS) entry which is preliminary data.</text>
</comment>
<protein>
    <submittedName>
        <fullName evidence="1">Uncharacterized protein</fullName>
    </submittedName>
</protein>
<sequence>MEGHVAKITRSVANRYLCPPTPFFVLLYLLMETYVSQKRFELPDSGTEPVRLPSGSHLYRLPWKCWYTPDKIMYVESGERACDNRKTKLEFHC</sequence>
<dbReference type="Proteomes" id="UP001283361">
    <property type="component" value="Unassembled WGS sequence"/>
</dbReference>
<proteinExistence type="predicted"/>
<accession>A0AAE0ZY44</accession>
<organism evidence="1 2">
    <name type="scientific">Elysia crispata</name>
    <name type="common">lettuce slug</name>
    <dbReference type="NCBI Taxonomy" id="231223"/>
    <lineage>
        <taxon>Eukaryota</taxon>
        <taxon>Metazoa</taxon>
        <taxon>Spiralia</taxon>
        <taxon>Lophotrochozoa</taxon>
        <taxon>Mollusca</taxon>
        <taxon>Gastropoda</taxon>
        <taxon>Heterobranchia</taxon>
        <taxon>Euthyneura</taxon>
        <taxon>Panpulmonata</taxon>
        <taxon>Sacoglossa</taxon>
        <taxon>Placobranchoidea</taxon>
        <taxon>Plakobranchidae</taxon>
        <taxon>Elysia</taxon>
    </lineage>
</organism>
<evidence type="ECO:0000313" key="1">
    <source>
        <dbReference type="EMBL" id="KAK3777709.1"/>
    </source>
</evidence>
<keyword evidence="2" id="KW-1185">Reference proteome</keyword>